<keyword evidence="1" id="KW-1133">Transmembrane helix</keyword>
<sequence length="38" mass="4436">MICALILGLIVYVLILIVIGPTLRFLPNNAHDWYFYKE</sequence>
<proteinExistence type="predicted"/>
<feature type="transmembrane region" description="Helical" evidence="1">
    <location>
        <begin position="6"/>
        <end position="26"/>
    </location>
</feature>
<name>X1NQV7_9ZZZZ</name>
<organism evidence="2">
    <name type="scientific">marine sediment metagenome</name>
    <dbReference type="NCBI Taxonomy" id="412755"/>
    <lineage>
        <taxon>unclassified sequences</taxon>
        <taxon>metagenomes</taxon>
        <taxon>ecological metagenomes</taxon>
    </lineage>
</organism>
<accession>X1NQV7</accession>
<reference evidence="2" key="1">
    <citation type="journal article" date="2014" name="Front. Microbiol.">
        <title>High frequency of phylogenetically diverse reductive dehalogenase-homologous genes in deep subseafloor sedimentary metagenomes.</title>
        <authorList>
            <person name="Kawai M."/>
            <person name="Futagami T."/>
            <person name="Toyoda A."/>
            <person name="Takaki Y."/>
            <person name="Nishi S."/>
            <person name="Hori S."/>
            <person name="Arai W."/>
            <person name="Tsubouchi T."/>
            <person name="Morono Y."/>
            <person name="Uchiyama I."/>
            <person name="Ito T."/>
            <person name="Fujiyama A."/>
            <person name="Inagaki F."/>
            <person name="Takami H."/>
        </authorList>
    </citation>
    <scope>NUCLEOTIDE SEQUENCE</scope>
    <source>
        <strain evidence="2">Expedition CK06-06</strain>
    </source>
</reference>
<keyword evidence="1" id="KW-0812">Transmembrane</keyword>
<dbReference type="AlphaFoldDB" id="X1NQV7"/>
<evidence type="ECO:0000256" key="1">
    <source>
        <dbReference type="SAM" id="Phobius"/>
    </source>
</evidence>
<protein>
    <submittedName>
        <fullName evidence="2">Uncharacterized protein</fullName>
    </submittedName>
</protein>
<keyword evidence="1" id="KW-0472">Membrane</keyword>
<gene>
    <name evidence="2" type="ORF">S06H3_37124</name>
</gene>
<evidence type="ECO:0000313" key="2">
    <source>
        <dbReference type="EMBL" id="GAI21049.1"/>
    </source>
</evidence>
<dbReference type="EMBL" id="BARV01022525">
    <property type="protein sequence ID" value="GAI21049.1"/>
    <property type="molecule type" value="Genomic_DNA"/>
</dbReference>
<feature type="non-terminal residue" evidence="2">
    <location>
        <position position="38"/>
    </location>
</feature>
<comment type="caution">
    <text evidence="2">The sequence shown here is derived from an EMBL/GenBank/DDBJ whole genome shotgun (WGS) entry which is preliminary data.</text>
</comment>